<accession>A0A6J4RE97</accession>
<dbReference type="EMBL" id="CADCVJ010000097">
    <property type="protein sequence ID" value="CAA9471558.1"/>
    <property type="molecule type" value="Genomic_DNA"/>
</dbReference>
<evidence type="ECO:0000313" key="1">
    <source>
        <dbReference type="EMBL" id="CAA9471558.1"/>
    </source>
</evidence>
<gene>
    <name evidence="1" type="ORF">AVDCRST_MAG38-1336</name>
</gene>
<name>A0A6J4RE97_9ACTN</name>
<protein>
    <submittedName>
        <fullName evidence="1">Uncharacterized protein</fullName>
    </submittedName>
</protein>
<proteinExistence type="predicted"/>
<reference evidence="1" key="1">
    <citation type="submission" date="2020-02" db="EMBL/GenBank/DDBJ databases">
        <authorList>
            <person name="Meier V. D."/>
        </authorList>
    </citation>
    <scope>NUCLEOTIDE SEQUENCE</scope>
    <source>
        <strain evidence="1">AVDCRST_MAG38</strain>
    </source>
</reference>
<dbReference type="AlphaFoldDB" id="A0A6J4RE97"/>
<organism evidence="1">
    <name type="scientific">uncultured Solirubrobacteraceae bacterium</name>
    <dbReference type="NCBI Taxonomy" id="1162706"/>
    <lineage>
        <taxon>Bacteria</taxon>
        <taxon>Bacillati</taxon>
        <taxon>Actinomycetota</taxon>
        <taxon>Thermoleophilia</taxon>
        <taxon>Solirubrobacterales</taxon>
        <taxon>Solirubrobacteraceae</taxon>
        <taxon>environmental samples</taxon>
    </lineage>
</organism>
<sequence>MQSRRVPTWRQRVIHRATARRLGVVRSALSRAAPVARGAL</sequence>